<keyword evidence="1" id="KW-0732">Signal</keyword>
<reference evidence="3" key="1">
    <citation type="submission" date="2019-05" db="EMBL/GenBank/DDBJ databases">
        <title>Complete genome sequencing of Absiella argi strain JCM 30884.</title>
        <authorList>
            <person name="Sakamoto M."/>
            <person name="Murakami T."/>
            <person name="Mori H."/>
        </authorList>
    </citation>
    <scope>NUCLEOTIDE SEQUENCE [LARGE SCALE GENOMIC DNA]</scope>
    <source>
        <strain evidence="3">JCM 30884</strain>
    </source>
</reference>
<dbReference type="InterPro" id="IPR010281">
    <property type="entry name" value="DUF885"/>
</dbReference>
<evidence type="ECO:0008006" key="4">
    <source>
        <dbReference type="Google" id="ProtNLM"/>
    </source>
</evidence>
<name>A0A6N4TLK0_9FIRM</name>
<sequence>MLKKITLCALSAAMICSLGACSKKDPQEEIAAFETFINKEFQESMQNDYLTMHSYFTKPKDIGIDETKAKPEFQITTDKDTDKIKETLKEKKKALKEFDYDLLSKKQQEVYTSYKYNLELQEDALDKDYRYMEQLFTTNNGIHISMQRNLERLRVENENDVKSLISLVRSTKSCMEEAISYTKQQIEENTLILDKEGVLSVCDNILENNTFYKTLENKVKAVHLDAKKEKEYLKQLQDAYEKELIPAYTSLKTFVNGIKDEDNHITGYDTIKKGDDYYEYLFKKNTQDDRSIKDSIELLDSIISDAKDAELLLASKDYDVYADWLDNKIYTEYKTYEDVAKALEKYTLENYPGIELRPYKIIPVTDLKNDLISSEILPFSVDSEDPIQVLIRSELGTNSPNSLNAYSIIAQTIAPGTLYQTLYNNQTNPSLWMNYCADNSSFRNGYSIYAAENAINHLQHEEKRAIQLQRKSLPLQSALLARTDIGIHYEGWTYEDFKKNITSLNLDSETTEKLYKAICTNPGNFLSAGIGYMEIYELHKEAKDTMNDKYDDKKFIETLLKSGNAPFSVIQENIEDYIKSPEK</sequence>
<dbReference type="Proteomes" id="UP000464754">
    <property type="component" value="Chromosome"/>
</dbReference>
<keyword evidence="3" id="KW-1185">Reference proteome</keyword>
<dbReference type="PANTHER" id="PTHR33361">
    <property type="entry name" value="GLR0591 PROTEIN"/>
    <property type="match status" value="1"/>
</dbReference>
<dbReference type="Pfam" id="PF05960">
    <property type="entry name" value="DUF885"/>
    <property type="match status" value="1"/>
</dbReference>
<gene>
    <name evidence="2" type="ORF">Aargi30884_21980</name>
</gene>
<organism evidence="2 3">
    <name type="scientific">Amedibacterium intestinale</name>
    <dbReference type="NCBI Taxonomy" id="2583452"/>
    <lineage>
        <taxon>Bacteria</taxon>
        <taxon>Bacillati</taxon>
        <taxon>Bacillota</taxon>
        <taxon>Erysipelotrichia</taxon>
        <taxon>Erysipelotrichales</taxon>
        <taxon>Erysipelotrichaceae</taxon>
        <taxon>Amedibacterium</taxon>
    </lineage>
</organism>
<accession>A0A6N4TLK0</accession>
<evidence type="ECO:0000313" key="2">
    <source>
        <dbReference type="EMBL" id="BBK23295.1"/>
    </source>
</evidence>
<protein>
    <recommendedName>
        <fullName evidence="4">DUF885 domain-containing protein</fullName>
    </recommendedName>
</protein>
<feature type="signal peptide" evidence="1">
    <location>
        <begin position="1"/>
        <end position="20"/>
    </location>
</feature>
<dbReference type="EMBL" id="AP019695">
    <property type="protein sequence ID" value="BBK23295.1"/>
    <property type="molecule type" value="Genomic_DNA"/>
</dbReference>
<evidence type="ECO:0000313" key="3">
    <source>
        <dbReference type="Proteomes" id="UP000464754"/>
    </source>
</evidence>
<dbReference type="PROSITE" id="PS51257">
    <property type="entry name" value="PROKAR_LIPOPROTEIN"/>
    <property type="match status" value="1"/>
</dbReference>
<evidence type="ECO:0000256" key="1">
    <source>
        <dbReference type="SAM" id="SignalP"/>
    </source>
</evidence>
<dbReference type="AlphaFoldDB" id="A0A6N4TLK0"/>
<dbReference type="KEGG" id="aarg:Aargi30884_21980"/>
<dbReference type="PANTHER" id="PTHR33361:SF2">
    <property type="entry name" value="DUF885 DOMAIN-CONTAINING PROTEIN"/>
    <property type="match status" value="1"/>
</dbReference>
<feature type="chain" id="PRO_5039697151" description="DUF885 domain-containing protein" evidence="1">
    <location>
        <begin position="21"/>
        <end position="583"/>
    </location>
</feature>
<proteinExistence type="predicted"/>
<dbReference type="RefSeq" id="WP_163052275.1">
    <property type="nucleotide sequence ID" value="NZ_AP019695.1"/>
</dbReference>